<proteinExistence type="predicted"/>
<organism evidence="2">
    <name type="scientific">Arundo donax</name>
    <name type="common">Giant reed</name>
    <name type="synonym">Donax arundinaceus</name>
    <dbReference type="NCBI Taxonomy" id="35708"/>
    <lineage>
        <taxon>Eukaryota</taxon>
        <taxon>Viridiplantae</taxon>
        <taxon>Streptophyta</taxon>
        <taxon>Embryophyta</taxon>
        <taxon>Tracheophyta</taxon>
        <taxon>Spermatophyta</taxon>
        <taxon>Magnoliopsida</taxon>
        <taxon>Liliopsida</taxon>
        <taxon>Poales</taxon>
        <taxon>Poaceae</taxon>
        <taxon>PACMAD clade</taxon>
        <taxon>Arundinoideae</taxon>
        <taxon>Arundineae</taxon>
        <taxon>Arundo</taxon>
    </lineage>
</organism>
<name>A0A0A9EEA5_ARUDO</name>
<dbReference type="AlphaFoldDB" id="A0A0A9EEA5"/>
<feature type="compositionally biased region" description="Polar residues" evidence="1">
    <location>
        <begin position="30"/>
        <end position="42"/>
    </location>
</feature>
<dbReference type="EMBL" id="GBRH01203528">
    <property type="protein sequence ID" value="JAD94367.1"/>
    <property type="molecule type" value="Transcribed_RNA"/>
</dbReference>
<sequence>MTTKILLPRTTSRPCESASRPDSIARTIDPCTTLSAWSTPSRRMTRKGLTRMASVTRSSAVGPRHDTMDSPPSSPGSRKPRRTVTAPVPKTDMESASAMFLFPTTSGPAKRTHASALVPVPRRLPSPDLTFVIVLATAAAASGCHLTASVSRLTSSFSSMSHAGLAGAGPSARSVSTVPPDFTDGRTGSACMLPRTLAPFHSEQVTKDGRPCECSCAHRSRHRRRSSSASRAFSCARSSGRALLGVAICSHCDIGCSAGRRASSDDAIFSRSRS</sequence>
<feature type="compositionally biased region" description="Polar residues" evidence="1">
    <location>
        <begin position="1"/>
        <end position="14"/>
    </location>
</feature>
<reference evidence="2" key="1">
    <citation type="submission" date="2014-09" db="EMBL/GenBank/DDBJ databases">
        <authorList>
            <person name="Magalhaes I.L.F."/>
            <person name="Oliveira U."/>
            <person name="Santos F.R."/>
            <person name="Vidigal T.H.D.A."/>
            <person name="Brescovit A.D."/>
            <person name="Santos A.J."/>
        </authorList>
    </citation>
    <scope>NUCLEOTIDE SEQUENCE</scope>
    <source>
        <tissue evidence="2">Shoot tissue taken approximately 20 cm above the soil surface</tissue>
    </source>
</reference>
<accession>A0A0A9EEA5</accession>
<feature type="region of interest" description="Disordered" evidence="1">
    <location>
        <begin position="1"/>
        <end position="88"/>
    </location>
</feature>
<evidence type="ECO:0000313" key="2">
    <source>
        <dbReference type="EMBL" id="JAD94367.1"/>
    </source>
</evidence>
<evidence type="ECO:0000256" key="1">
    <source>
        <dbReference type="SAM" id="MobiDB-lite"/>
    </source>
</evidence>
<protein>
    <submittedName>
        <fullName evidence="2">Uncharacterized protein</fullName>
    </submittedName>
</protein>
<reference evidence="2" key="2">
    <citation type="journal article" date="2015" name="Data Brief">
        <title>Shoot transcriptome of the giant reed, Arundo donax.</title>
        <authorList>
            <person name="Barrero R.A."/>
            <person name="Guerrero F.D."/>
            <person name="Moolhuijzen P."/>
            <person name="Goolsby J.A."/>
            <person name="Tidwell J."/>
            <person name="Bellgard S.E."/>
            <person name="Bellgard M.I."/>
        </authorList>
    </citation>
    <scope>NUCLEOTIDE SEQUENCE</scope>
    <source>
        <tissue evidence="2">Shoot tissue taken approximately 20 cm above the soil surface</tissue>
    </source>
</reference>